<protein>
    <recommendedName>
        <fullName evidence="1">Effector-associated domain-containing protein</fullName>
    </recommendedName>
</protein>
<dbReference type="EMBL" id="JBHSQO010000009">
    <property type="protein sequence ID" value="MFC6089904.1"/>
    <property type="molecule type" value="Genomic_DNA"/>
</dbReference>
<name>A0ABW1P2T1_9PSEU</name>
<keyword evidence="3" id="KW-1185">Reference proteome</keyword>
<feature type="domain" description="Effector-associated" evidence="1">
    <location>
        <begin position="221"/>
        <end position="297"/>
    </location>
</feature>
<evidence type="ECO:0000259" key="1">
    <source>
        <dbReference type="Pfam" id="PF19956"/>
    </source>
</evidence>
<organism evidence="2 3">
    <name type="scientific">Saccharothrix lopnurensis</name>
    <dbReference type="NCBI Taxonomy" id="1670621"/>
    <lineage>
        <taxon>Bacteria</taxon>
        <taxon>Bacillati</taxon>
        <taxon>Actinomycetota</taxon>
        <taxon>Actinomycetes</taxon>
        <taxon>Pseudonocardiales</taxon>
        <taxon>Pseudonocardiaceae</taxon>
        <taxon>Saccharothrix</taxon>
    </lineage>
</organism>
<dbReference type="InterPro" id="IPR045431">
    <property type="entry name" value="EAD2"/>
</dbReference>
<dbReference type="RefSeq" id="WP_380635356.1">
    <property type="nucleotide sequence ID" value="NZ_JBHSQO010000009.1"/>
</dbReference>
<dbReference type="Proteomes" id="UP001596220">
    <property type="component" value="Unassembled WGS sequence"/>
</dbReference>
<comment type="caution">
    <text evidence="2">The sequence shown here is derived from an EMBL/GenBank/DDBJ whole genome shotgun (WGS) entry which is preliminary data.</text>
</comment>
<reference evidence="3" key="1">
    <citation type="journal article" date="2019" name="Int. J. Syst. Evol. Microbiol.">
        <title>The Global Catalogue of Microorganisms (GCM) 10K type strain sequencing project: providing services to taxonomists for standard genome sequencing and annotation.</title>
        <authorList>
            <consortium name="The Broad Institute Genomics Platform"/>
            <consortium name="The Broad Institute Genome Sequencing Center for Infectious Disease"/>
            <person name="Wu L."/>
            <person name="Ma J."/>
        </authorList>
    </citation>
    <scope>NUCLEOTIDE SEQUENCE [LARGE SCALE GENOMIC DNA]</scope>
    <source>
        <strain evidence="3">CGMCC 4.7246</strain>
    </source>
</reference>
<dbReference type="Pfam" id="PF19956">
    <property type="entry name" value="EAD2"/>
    <property type="match status" value="1"/>
</dbReference>
<evidence type="ECO:0000313" key="2">
    <source>
        <dbReference type="EMBL" id="MFC6089904.1"/>
    </source>
</evidence>
<gene>
    <name evidence="2" type="ORF">ACFP3R_11540</name>
</gene>
<evidence type="ECO:0000313" key="3">
    <source>
        <dbReference type="Proteomes" id="UP001596220"/>
    </source>
</evidence>
<proteinExistence type="predicted"/>
<sequence>MGSGAVHRSFVVVDVESYGDLARTTHDRLVLREGMYRVLREAFAECGVPWSEDDVDDAGDSLLVVVPPEVSKTVLADHLPTRLAAGLRRYNAAHSTGARMRMRMALHADELAYDARGKTAPGLVLVHRILDAAEAKRALRDSTASLVLIVSRWFYEAVVSQDPAAHPDEYEPVAVAVKEINDRAWVRLVDGRPLTPASPTTPTTPAAPVRPLTLTELGPLVTVLLKTTGFDTREGRDLVLRELPFARAVPRHGADRPDTVSIVRTCAHYPRGLKALVEAIRFYAAGTTEMAELDTLMGERDDDV</sequence>
<accession>A0ABW1P2T1</accession>